<evidence type="ECO:0000256" key="5">
    <source>
        <dbReference type="ARBA" id="ARBA00022448"/>
    </source>
</evidence>
<dbReference type="InterPro" id="IPR059004">
    <property type="entry name" value="MYO15"/>
</dbReference>
<dbReference type="InterPro" id="IPR013518">
    <property type="entry name" value="K_chnl_inward-rec_Kir_cyto"/>
</dbReference>
<evidence type="ECO:0000256" key="15">
    <source>
        <dbReference type="ARBA" id="ARBA00023065"/>
    </source>
</evidence>
<dbReference type="PROSITE" id="PS50096">
    <property type="entry name" value="IQ"/>
    <property type="match status" value="2"/>
</dbReference>
<dbReference type="InterPro" id="IPR040445">
    <property type="entry name" value="Kir_TM"/>
</dbReference>
<evidence type="ECO:0000256" key="3">
    <source>
        <dbReference type="ARBA" id="ARBA00008314"/>
    </source>
</evidence>
<keyword evidence="6" id="KW-0963">Cytoplasm</keyword>
<comment type="subcellular location">
    <subcellularLocation>
        <location evidence="2">Cytoplasm</location>
    </subcellularLocation>
    <subcellularLocation>
        <location evidence="1">Membrane</location>
        <topology evidence="1">Multi-pass membrane protein</topology>
    </subcellularLocation>
</comment>
<evidence type="ECO:0000256" key="13">
    <source>
        <dbReference type="ARBA" id="ARBA00022958"/>
    </source>
</evidence>
<keyword evidence="14 30" id="KW-1133">Transmembrane helix</keyword>
<evidence type="ECO:0000256" key="18">
    <source>
        <dbReference type="ARBA" id="ARBA00023175"/>
    </source>
</evidence>
<dbReference type="Gene3D" id="1.10.287.70">
    <property type="match status" value="1"/>
</dbReference>
<feature type="domain" description="MyTH4" evidence="33">
    <location>
        <begin position="1848"/>
        <end position="2003"/>
    </location>
</feature>
<feature type="region of interest" description="Disordered" evidence="29">
    <location>
        <begin position="1028"/>
        <end position="1092"/>
    </location>
</feature>
<dbReference type="InterPro" id="IPR000048">
    <property type="entry name" value="IQ_motif_EF-hand-BS"/>
</dbReference>
<sequence length="2819" mass="319831">MSEIMSGDVYSVNDLVWMDSGIGYATPAVVVETDPLVVYNELTNCNFTIKHHTRLTRRDHLDYMTENLCLSDGKPESLLHTLYTRFKNNRYYSYNGPVLLSINPNENLSIYDMSVMKQYKTKALEGLPCHPFAVAQRAHNNIRDGSSQQEFILFSGEGAEGLRVRQVLPLDIFRLVEQKLGERNYNVFYQMCTGMSQADKTKYGIKTATKFFYLNQGKCGINEEEEVERFSRLQKAFKYLKITDDQQEMMFALLAAILHIGNLYFVSLKCAGGEEGADVGNDAELKWVALLLGLTVEQCRNVFLKKKDKVTNQPVSITVEQALDIRDVVSQLIYDKLFTWLLAQISKRFDSGDSKAISVVDFYGFERFNKNGFEEFCINSVNERLESVYINRLFKSDLSLLESEGVSAGYTLSPQYDNLDVLTCLAKKPTGIIPLLSNECKFPKSSDATFLQSCNVNQLDKTCYSKARSKERLEFGVTHYAGSTWYGLDGFIKKNQRVMSALALESLSLSQNTSIASLFSLTAASTVEKTQYLAEQFYESAAEFARNLVKHNCQFIRCMRSNNHSLIGKFDHQTVARQFNVLLVTETAICVSKSFPHKVTMPEFVEKYRCILPFEAVQNVKPDALVRDILDAQGVKFSNDFQIGRNLVFLRAKMFDHLERTRGSIVNRAAIVIQANLRAYVGKRLFLRKKKAITILQAGFRGWKTRKMTEVLRKKHLETIQKETPLPPSKALFPFLEEKVKQNGQPKETEGWSTKMIGTYVPLHVSPKMPNIDTETLEDFAEENFKNHILESRREPIFTPFLVKESDESVAKSLKIFKLVLKYTLSTDLSQRALHEVASQIMQVGIDDQNQRDEIYVQLCNQSYKCRDRSVSNRAWKLMLMAVNSFPPSIHILPMLLNYFQAQAKPLSTLLLAGLLNRVRNVHIQSNRKYAPTMLEDTSFSKHLSPVVGVKFSDDVTLNLEVDSWETVGELAERALKERGICDQEGWSVSLQYDGKLLYAENDSFLFDAIKYLEGGMKDPHAFYTIQTPRANKVDEEPNYQDQDRSRSRTHNREKTPTRSDLPPIQRAPSSQERITPNRYYTPSQPSHSNYSTMTNRIRNAKIPSRNSDVDKFFDEVFDQILPHDEYPAMSPTHLAATIKGGPGGEGSSKVDLNDNSLNRTTDSTYNPSASYVPYQPVMMVPADFRMYMAPMGNPMMQHDDGRCSRLTAISGFVPAVVQPMIPQNMMMCVPPEGHSSPCTYYQPFPLIDSSSNYQPRGDTTLNDTTLNESLDESKQSIMMKINSRRHFATSPTNAVENSRLGQICPTSPKARYVGLASLKDTTDESIQPPFPTVKPTNPENLVHRVPKSNIGGMTGDYVQRSTAILNRPTKLEAVNGAQLAQDAHRYLPRDNDATNEAAYSQSAANNSFNASQNLDQSIYGAVMSPKGTRKLGLYRVPKDLYATAASMTSQNNGDRAESHQASMSFDKSGSQQWNGQNDVSMYSSYSTLKPTPTSSPMKELAKKLKSPMSPTALPPAVGLQSPCVVITIRKDVFMPNEEVEDELDANLIFAQIIDDCKTHNVMKLRKHERDGVVHILTTHGIPPQMLETPQEIPIVVKMSIIQAARSWPIYFSRMFEVNEERYGGSVPRLLSVGETGVRILVADPANRIEPLRVQDHFEFIDLEYVQSDEEKGLLRLHAKQDLVVDLKTSNAAGVKKLIDRYMSGETKAKYLMRATSDYVTTEPGFLSFKKGDLIQITKDLNSDSAEKWLKGRLGNEYGKLSSDYVEPCDSTFYGYGKSGPVMPTPVETAYSIYSGDTLSHEPGKHTMMEFAMLYFRRPKNVVGSDSMTLGRKKKAWTWKDVADKVKYSDQPINHSLLKIESAQADKMAQEAFLCIMRFMGDVHLKKSQSYTDCLYELLNVCHQYRPLRDEVYCQIIKQTTNNRSPKADNVIRGWRLFSLLTAYFDCSEIMRPYLYKYLSDAAHDDRRPYHAIANICLENIMKTFKYGGRKFLLNAAEVEAITMGKQMHKQVYRLPGGHQKHLDTTSVTVAEEIIRDLCSEMNILSAQEQQEFCLSCIAGRENTMKLLSNDEYIMDVITELEQRNEEYFLMLKRTVWIHPLRLDNPLYIDMLFFQTVPEYLSGNLNSFGETKLTAAVLTDVLELAACLHLSDKVNRNERINQSELPGLVPPRLLHNMNGEQWTRRITNKIMEMSAVECFEAKARFLAILEKWLLFGSAFFYVRQLFKNRPSGDVLLSINKNGIRLNDLRTQSLITHITFEQVKSTDRVILDGKHCLNIMIGDETETHTLTLETESAHASKRCWVCLPVDVNKPVEDNACETIIISQITSGKANFQVLVSLASDLSILFAFIAPSLSSSTMNSDLEESKPLSGLDSREKSSRFFRNRLGSRRIRNRLVQKYGLCNISLVNVPKQRRKYFSDIFTTVIEVKWRWCLLFFSMSFVSSWTFFSTIYYVLAVSHGDLEHGADANWVPCVQNAQTFTNIFLFAFTTQTTIGYGFRYPTDECPLVIVTMCVQFMVGVMCQTLMAGVIFAKLARPIKRAATILFSKNAVICMRDGKLCLLFRVGDMRKSSLAEAHVRLQMIKKCVTFEGELLPFHQFDMNVGYDSGLDRVFVMWPITICHEIDEESPLYEVSRDALQTARFEIIAILEGVVESVGSTTQARTSYLPNEILWGKRFEKLVTYQRENGEYRIDFGKFHNLYDVETPSCSAKELDELRAAGLCPGRKVKYDESSLDNSLFVNEDLPMTLSVPEVSHQCHVGVDFEDEDEELAAVEGVPNDLQMNEMKRRNAKLSTSDLSTSASLLRHKQSVQVRRGPDLF</sequence>
<dbReference type="SUPFAM" id="SSF81296">
    <property type="entry name" value="E set domains"/>
    <property type="match status" value="1"/>
</dbReference>
<dbReference type="Gene3D" id="6.20.240.20">
    <property type="match status" value="1"/>
</dbReference>
<dbReference type="PROSITE" id="PS51456">
    <property type="entry name" value="MYOSIN_MOTOR"/>
    <property type="match status" value="1"/>
</dbReference>
<dbReference type="InterPro" id="IPR036961">
    <property type="entry name" value="Kinesin_motor_dom_sf"/>
</dbReference>
<comment type="similarity">
    <text evidence="3 28">Belongs to the TRAFAC class myosin-kinesin ATPase superfamily. Myosin family.</text>
</comment>
<keyword evidence="7" id="KW-0633">Potassium transport</keyword>
<evidence type="ECO:0000256" key="24">
    <source>
        <dbReference type="ARBA" id="ARBA00072191"/>
    </source>
</evidence>
<evidence type="ECO:0000259" key="34">
    <source>
        <dbReference type="PROSITE" id="PS51456"/>
    </source>
</evidence>
<evidence type="ECO:0000256" key="27">
    <source>
        <dbReference type="PROSITE-ProRule" id="PRU00192"/>
    </source>
</evidence>
<keyword evidence="4 27" id="KW-0728">SH3 domain</keyword>
<evidence type="ECO:0000256" key="12">
    <source>
        <dbReference type="ARBA" id="ARBA00022882"/>
    </source>
</evidence>
<evidence type="ECO:0000256" key="1">
    <source>
        <dbReference type="ARBA" id="ARBA00004141"/>
    </source>
</evidence>
<dbReference type="Gene3D" id="1.25.40.530">
    <property type="entry name" value="MyTH4 domain"/>
    <property type="match status" value="2"/>
</dbReference>
<dbReference type="SMART" id="SM00242">
    <property type="entry name" value="MYSc"/>
    <property type="match status" value="1"/>
</dbReference>
<dbReference type="InterPro" id="IPR051567">
    <property type="entry name" value="Unconventional_Myosin_ATPase"/>
</dbReference>
<evidence type="ECO:0000313" key="35">
    <source>
        <dbReference type="Proteomes" id="UP000095287"/>
    </source>
</evidence>
<feature type="domain" description="FERM" evidence="32">
    <location>
        <begin position="2008"/>
        <end position="2317"/>
    </location>
</feature>
<evidence type="ECO:0000256" key="26">
    <source>
        <dbReference type="ARBA" id="ARBA00081071"/>
    </source>
</evidence>
<evidence type="ECO:0000256" key="22">
    <source>
        <dbReference type="ARBA" id="ARBA00061604"/>
    </source>
</evidence>
<comment type="caution">
    <text evidence="28">Lacks conserved residue(s) required for the propagation of feature annotation.</text>
</comment>
<keyword evidence="15" id="KW-0406">Ion transport</keyword>
<feature type="domain" description="SH3" evidence="31">
    <location>
        <begin position="1708"/>
        <end position="1771"/>
    </location>
</feature>
<feature type="transmembrane region" description="Helical" evidence="30">
    <location>
        <begin position="2507"/>
        <end position="2532"/>
    </location>
</feature>
<dbReference type="GO" id="GO:0003779">
    <property type="term" value="F:actin binding"/>
    <property type="evidence" value="ECO:0007669"/>
    <property type="project" value="UniProtKB-KW"/>
</dbReference>
<dbReference type="Gene3D" id="2.30.29.30">
    <property type="entry name" value="Pleckstrin-homology domain (PH domain)/Phosphotyrosine-binding domain (PTB)"/>
    <property type="match status" value="1"/>
</dbReference>
<dbReference type="PANTHER" id="PTHR22692:SF26">
    <property type="entry name" value="SH3 DOMAIN-CONTAINING PROTEIN"/>
    <property type="match status" value="1"/>
</dbReference>
<dbReference type="GO" id="GO:0016459">
    <property type="term" value="C:myosin complex"/>
    <property type="evidence" value="ECO:0007669"/>
    <property type="project" value="UniProtKB-KW"/>
</dbReference>
<feature type="region of interest" description="Actin-binding" evidence="28">
    <location>
        <begin position="541"/>
        <end position="563"/>
    </location>
</feature>
<dbReference type="InterPro" id="IPR038185">
    <property type="entry name" value="MyTH4_dom_sf"/>
</dbReference>
<keyword evidence="8 30" id="KW-0812">Transmembrane</keyword>
<feature type="domain" description="Myosin motor" evidence="34">
    <location>
        <begin position="62"/>
        <end position="663"/>
    </location>
</feature>
<dbReference type="Pfam" id="PF01007">
    <property type="entry name" value="IRK"/>
    <property type="match status" value="1"/>
</dbReference>
<evidence type="ECO:0000313" key="36">
    <source>
        <dbReference type="WBParaSite" id="L893_g29831.t1"/>
    </source>
</evidence>
<evidence type="ECO:0000256" key="28">
    <source>
        <dbReference type="PROSITE-ProRule" id="PRU00782"/>
    </source>
</evidence>
<dbReference type="Gene3D" id="2.30.30.40">
    <property type="entry name" value="SH3 Domains"/>
    <property type="match status" value="1"/>
</dbReference>
<dbReference type="Gene3D" id="2.60.40.1400">
    <property type="entry name" value="G protein-activated inward rectifier potassium channel 1"/>
    <property type="match status" value="1"/>
</dbReference>
<dbReference type="Pfam" id="PF00063">
    <property type="entry name" value="Myosin_head"/>
    <property type="match status" value="2"/>
</dbReference>
<dbReference type="InterPro" id="IPR027417">
    <property type="entry name" value="P-loop_NTPase"/>
</dbReference>
<keyword evidence="9" id="KW-0677">Repeat</keyword>
<keyword evidence="17 30" id="KW-0472">Membrane</keyword>
<dbReference type="SMART" id="SM00326">
    <property type="entry name" value="SH3"/>
    <property type="match status" value="1"/>
</dbReference>
<dbReference type="PROSITE" id="PS51016">
    <property type="entry name" value="MYTH4"/>
    <property type="match status" value="2"/>
</dbReference>
<evidence type="ECO:0000256" key="6">
    <source>
        <dbReference type="ARBA" id="ARBA00022490"/>
    </source>
</evidence>
<dbReference type="Gene3D" id="1.20.58.530">
    <property type="match status" value="1"/>
</dbReference>
<evidence type="ECO:0000256" key="8">
    <source>
        <dbReference type="ARBA" id="ARBA00022692"/>
    </source>
</evidence>
<dbReference type="SUPFAM" id="SSF50044">
    <property type="entry name" value="SH3-domain"/>
    <property type="match status" value="1"/>
</dbReference>
<dbReference type="SUPFAM" id="SSF81324">
    <property type="entry name" value="Voltage-gated potassium channels"/>
    <property type="match status" value="1"/>
</dbReference>
<evidence type="ECO:0000256" key="14">
    <source>
        <dbReference type="ARBA" id="ARBA00022989"/>
    </source>
</evidence>
<keyword evidence="16 28" id="KW-0518">Myosin</keyword>
<evidence type="ECO:0000256" key="16">
    <source>
        <dbReference type="ARBA" id="ARBA00023123"/>
    </source>
</evidence>
<evidence type="ECO:0000256" key="2">
    <source>
        <dbReference type="ARBA" id="ARBA00004496"/>
    </source>
</evidence>
<dbReference type="Pfam" id="PF00373">
    <property type="entry name" value="FERM_M"/>
    <property type="match status" value="1"/>
</dbReference>
<evidence type="ECO:0000256" key="20">
    <source>
        <dbReference type="ARBA" id="ARBA00023303"/>
    </source>
</evidence>
<evidence type="ECO:0000256" key="9">
    <source>
        <dbReference type="ARBA" id="ARBA00022737"/>
    </source>
</evidence>
<evidence type="ECO:0000256" key="29">
    <source>
        <dbReference type="SAM" id="MobiDB-lite"/>
    </source>
</evidence>
<evidence type="ECO:0000259" key="31">
    <source>
        <dbReference type="PROSITE" id="PS50002"/>
    </source>
</evidence>
<keyword evidence="12" id="KW-0851">Voltage-gated channel</keyword>
<dbReference type="PRINTS" id="PR01320">
    <property type="entry name" value="KIRCHANNEL"/>
</dbReference>
<organism evidence="35 36">
    <name type="scientific">Steinernema glaseri</name>
    <dbReference type="NCBI Taxonomy" id="37863"/>
    <lineage>
        <taxon>Eukaryota</taxon>
        <taxon>Metazoa</taxon>
        <taxon>Ecdysozoa</taxon>
        <taxon>Nematoda</taxon>
        <taxon>Chromadorea</taxon>
        <taxon>Rhabditida</taxon>
        <taxon>Tylenchina</taxon>
        <taxon>Panagrolaimomorpha</taxon>
        <taxon>Strongyloidoidea</taxon>
        <taxon>Steinernematidae</taxon>
        <taxon>Steinernema</taxon>
    </lineage>
</organism>
<dbReference type="PANTHER" id="PTHR22692">
    <property type="entry name" value="MYOSIN VII, XV"/>
    <property type="match status" value="1"/>
</dbReference>
<dbReference type="PROSITE" id="PS50002">
    <property type="entry name" value="SH3"/>
    <property type="match status" value="1"/>
</dbReference>
<keyword evidence="5" id="KW-0813">Transport</keyword>
<feature type="compositionally biased region" description="Basic and acidic residues" evidence="29">
    <location>
        <begin position="1032"/>
        <end position="1058"/>
    </location>
</feature>
<dbReference type="Pfam" id="PF00784">
    <property type="entry name" value="MyTH4"/>
    <property type="match status" value="2"/>
</dbReference>
<dbReference type="InterPro" id="IPR001452">
    <property type="entry name" value="SH3_domain"/>
</dbReference>
<evidence type="ECO:0000256" key="4">
    <source>
        <dbReference type="ARBA" id="ARBA00022443"/>
    </source>
</evidence>
<dbReference type="Pfam" id="PF00612">
    <property type="entry name" value="IQ"/>
    <property type="match status" value="1"/>
</dbReference>
<evidence type="ECO:0000256" key="17">
    <source>
        <dbReference type="ARBA" id="ARBA00023136"/>
    </source>
</evidence>
<dbReference type="SMART" id="SM00139">
    <property type="entry name" value="MyTH4"/>
    <property type="match status" value="2"/>
</dbReference>
<feature type="domain" description="MyTH4" evidence="33">
    <location>
        <begin position="792"/>
        <end position="941"/>
    </location>
</feature>
<dbReference type="GO" id="GO:0005242">
    <property type="term" value="F:inward rectifier potassium channel activity"/>
    <property type="evidence" value="ECO:0007669"/>
    <property type="project" value="InterPro"/>
</dbReference>
<dbReference type="Gene3D" id="1.20.120.720">
    <property type="entry name" value="Myosin VI head, motor domain, U50 subdomain"/>
    <property type="match status" value="1"/>
</dbReference>
<dbReference type="CDD" id="cd23767">
    <property type="entry name" value="IQCD"/>
    <property type="match status" value="2"/>
</dbReference>
<evidence type="ECO:0000259" key="32">
    <source>
        <dbReference type="PROSITE" id="PS50057"/>
    </source>
</evidence>
<evidence type="ECO:0000256" key="21">
    <source>
        <dbReference type="ARBA" id="ARBA00034430"/>
    </source>
</evidence>
<keyword evidence="10" id="KW-0547">Nucleotide-binding</keyword>
<dbReference type="InterPro" id="IPR001609">
    <property type="entry name" value="Myosin_head_motor_dom-like"/>
</dbReference>
<dbReference type="InterPro" id="IPR016449">
    <property type="entry name" value="K_chnl_inward-rec_Kir"/>
</dbReference>
<dbReference type="Gene3D" id="1.20.5.190">
    <property type="match status" value="1"/>
</dbReference>
<dbReference type="GO" id="GO:0003774">
    <property type="term" value="F:cytoskeletal motor activity"/>
    <property type="evidence" value="ECO:0007669"/>
    <property type="project" value="InterPro"/>
</dbReference>
<dbReference type="FunFam" id="1.10.287.70:FF:000019">
    <property type="entry name" value="G protein-activated inward rectifier potassium channel 1"/>
    <property type="match status" value="1"/>
</dbReference>
<proteinExistence type="inferred from homology"/>
<keyword evidence="35" id="KW-1185">Reference proteome</keyword>
<keyword evidence="20" id="KW-0407">Ion channel</keyword>
<dbReference type="FunFam" id="2.60.40.1400:FF:000001">
    <property type="entry name" value="G protein-activated inward rectifier potassium channel 2"/>
    <property type="match status" value="1"/>
</dbReference>
<dbReference type="SUPFAM" id="SSF52540">
    <property type="entry name" value="P-loop containing nucleoside triphosphate hydrolases"/>
    <property type="match status" value="1"/>
</dbReference>
<dbReference type="WBParaSite" id="L893_g29831.t1">
    <property type="protein sequence ID" value="L893_g29831.t1"/>
    <property type="gene ID" value="L893_g29831"/>
</dbReference>
<keyword evidence="18" id="KW-0505">Motor protein</keyword>
<dbReference type="InterPro" id="IPR036028">
    <property type="entry name" value="SH3-like_dom_sf"/>
</dbReference>
<evidence type="ECO:0000256" key="19">
    <source>
        <dbReference type="ARBA" id="ARBA00023203"/>
    </source>
</evidence>
<dbReference type="InterPro" id="IPR000299">
    <property type="entry name" value="FERM_domain"/>
</dbReference>
<dbReference type="Gene3D" id="3.40.850.10">
    <property type="entry name" value="Kinesin motor domain"/>
    <property type="match status" value="1"/>
</dbReference>
<keyword evidence="19 28" id="KW-0009">Actin-binding</keyword>
<dbReference type="Gene3D" id="3.10.20.90">
    <property type="entry name" value="Phosphatidylinositol 3-kinase Catalytic Subunit, Chain A, domain 1"/>
    <property type="match status" value="2"/>
</dbReference>
<keyword evidence="13" id="KW-0630">Potassium</keyword>
<dbReference type="InterPro" id="IPR011993">
    <property type="entry name" value="PH-like_dom_sf"/>
</dbReference>
<dbReference type="Pfam" id="PF26570">
    <property type="entry name" value="MYO15"/>
    <property type="match status" value="1"/>
</dbReference>
<dbReference type="InterPro" id="IPR019749">
    <property type="entry name" value="Band_41_domain"/>
</dbReference>
<comment type="catalytic activity">
    <reaction evidence="21">
        <text>K(+)(in) = K(+)(out)</text>
        <dbReference type="Rhea" id="RHEA:29463"/>
        <dbReference type="ChEBI" id="CHEBI:29103"/>
    </reaction>
</comment>
<dbReference type="InterPro" id="IPR000857">
    <property type="entry name" value="MyTH4_dom"/>
</dbReference>
<dbReference type="InterPro" id="IPR014756">
    <property type="entry name" value="Ig_E-set"/>
</dbReference>
<evidence type="ECO:0000256" key="30">
    <source>
        <dbReference type="SAM" id="Phobius"/>
    </source>
</evidence>
<dbReference type="Gene3D" id="1.10.10.820">
    <property type="match status" value="1"/>
</dbReference>
<feature type="transmembrane region" description="Helical" evidence="30">
    <location>
        <begin position="2432"/>
        <end position="2455"/>
    </location>
</feature>
<feature type="region of interest" description="Disordered" evidence="29">
    <location>
        <begin position="1449"/>
        <end position="1477"/>
    </location>
</feature>
<protein>
    <recommendedName>
        <fullName evidence="24">G protein-activated inward rectifier potassium channel 3</fullName>
    </recommendedName>
    <alternativeName>
        <fullName evidence="26">Inward rectifier K(+) channel Kir3.3</fullName>
    </alternativeName>
    <alternativeName>
        <fullName evidence="25">Potassium channel, inwardly rectifying subfamily J member 9</fullName>
    </alternativeName>
</protein>
<dbReference type="GO" id="GO:0005524">
    <property type="term" value="F:ATP binding"/>
    <property type="evidence" value="ECO:0007669"/>
    <property type="project" value="UniProtKB-KW"/>
</dbReference>
<dbReference type="Pfam" id="PF07653">
    <property type="entry name" value="SH3_2"/>
    <property type="match status" value="1"/>
</dbReference>
<evidence type="ECO:0000259" key="33">
    <source>
        <dbReference type="PROSITE" id="PS51016"/>
    </source>
</evidence>
<dbReference type="InterPro" id="IPR019748">
    <property type="entry name" value="FERM_central"/>
</dbReference>
<dbReference type="Pfam" id="PF17655">
    <property type="entry name" value="IRK_C"/>
    <property type="match status" value="1"/>
</dbReference>
<keyword evidence="11" id="KW-0067">ATP-binding</keyword>
<evidence type="ECO:0000256" key="7">
    <source>
        <dbReference type="ARBA" id="ARBA00022538"/>
    </source>
</evidence>
<evidence type="ECO:0000256" key="10">
    <source>
        <dbReference type="ARBA" id="ARBA00022741"/>
    </source>
</evidence>
<dbReference type="CDD" id="cd14473">
    <property type="entry name" value="FERM_B-lobe"/>
    <property type="match status" value="1"/>
</dbReference>
<evidence type="ECO:0000256" key="23">
    <source>
        <dbReference type="ARBA" id="ARBA00062687"/>
    </source>
</evidence>
<evidence type="ECO:0000256" key="11">
    <source>
        <dbReference type="ARBA" id="ARBA00022840"/>
    </source>
</evidence>
<feature type="compositionally biased region" description="Polar residues" evidence="29">
    <location>
        <begin position="1068"/>
        <end position="1092"/>
    </location>
</feature>
<dbReference type="SMART" id="SM00015">
    <property type="entry name" value="IQ"/>
    <property type="match status" value="2"/>
</dbReference>
<dbReference type="PROSITE" id="PS50057">
    <property type="entry name" value="FERM_3"/>
    <property type="match status" value="1"/>
</dbReference>
<reference evidence="36" key="1">
    <citation type="submission" date="2016-11" db="UniProtKB">
        <authorList>
            <consortium name="WormBaseParasite"/>
        </authorList>
    </citation>
    <scope>IDENTIFICATION</scope>
</reference>
<dbReference type="Proteomes" id="UP000095287">
    <property type="component" value="Unplaced"/>
</dbReference>
<dbReference type="SMART" id="SM00295">
    <property type="entry name" value="B41"/>
    <property type="match status" value="1"/>
</dbReference>
<name>A0A1I7ZUT1_9BILA</name>
<evidence type="ECO:0000256" key="25">
    <source>
        <dbReference type="ARBA" id="ARBA00076077"/>
    </source>
</evidence>
<comment type="subunit">
    <text evidence="23">Associates with KCNJ3/GIRK1 to form a G-protein-activated heteromultimer pore-forming unit. Interacts (via PDZ-binding motif) with SNX27 (via PDZ domain); the interaction is required when endocytosed to prevent degradation in lysosomes and promote recycling to the plasma membrane.</text>
</comment>
<dbReference type="InterPro" id="IPR041647">
    <property type="entry name" value="IRK_C"/>
</dbReference>
<accession>A0A1I7ZUT1</accession>
<dbReference type="GO" id="GO:0034702">
    <property type="term" value="C:monoatomic ion channel complex"/>
    <property type="evidence" value="ECO:0007669"/>
    <property type="project" value="UniProtKB-KW"/>
</dbReference>
<comment type="similarity">
    <text evidence="22">Belongs to the inward rectifier-type potassium channel (TC 1.A.2.1) family. KCNJ9 subfamily.</text>
</comment>
<feature type="transmembrane region" description="Helical" evidence="30">
    <location>
        <begin position="2334"/>
        <end position="2352"/>
    </location>
</feature>